<dbReference type="Pfam" id="PF00378">
    <property type="entry name" value="ECH_1"/>
    <property type="match status" value="1"/>
</dbReference>
<gene>
    <name evidence="2" type="ORF">WN71_008645</name>
</gene>
<sequence length="298" mass="32414">MQEARKVTERYEQISYGVADRVATITLDRPEARNGYTRQMADEITDALRTADADHAVRVVVLTGAGQDFCVGADLSAGSGKEQGFTQKVDEDTARQVADGTYQEPAGLVTRVLYAMNKPVVAAVRGAAVGVGSTMLLPVDYRLAAHGTKFGFPFTRRGIVPEGASAWFLPRLVGLAKALDWLISGRIVPAEEALDAGLVHSLHESDDVLDAAYALARGLADQTAPVSVAVTRQLVYRMAWAESPEAVHRLDSRLVFDTVRGADAREGVKSFFERRTPQFPGRLPEDLPEYLPWREGTA</sequence>
<dbReference type="GO" id="GO:0003824">
    <property type="term" value="F:catalytic activity"/>
    <property type="evidence" value="ECO:0007669"/>
    <property type="project" value="UniProtKB-ARBA"/>
</dbReference>
<keyword evidence="3" id="KW-1185">Reference proteome</keyword>
<dbReference type="PANTHER" id="PTHR43684">
    <property type="match status" value="1"/>
</dbReference>
<dbReference type="InterPro" id="IPR051053">
    <property type="entry name" value="ECH/Chromodomain_protein"/>
</dbReference>
<dbReference type="NCBIfam" id="NF006109">
    <property type="entry name" value="PRK08260.1"/>
    <property type="match status" value="1"/>
</dbReference>
<protein>
    <submittedName>
        <fullName evidence="2">Enoyl-CoA hydratase</fullName>
    </submittedName>
</protein>
<dbReference type="RefSeq" id="WP_046592151.1">
    <property type="nucleotide sequence ID" value="NZ_LAVA02000017.1"/>
</dbReference>
<dbReference type="STRING" id="1428628.WN71_008645"/>
<accession>A0A1J4P0H6</accession>
<dbReference type="OrthoDB" id="3473569at2"/>
<dbReference type="Gene3D" id="1.10.12.10">
    <property type="entry name" value="Lyase 2-enoyl-coa Hydratase, Chain A, domain 2"/>
    <property type="match status" value="1"/>
</dbReference>
<reference evidence="2" key="1">
    <citation type="submission" date="2016-10" db="EMBL/GenBank/DDBJ databases">
        <title>Genome sequence of Streptomyces mangrovisoli MUSC 149.</title>
        <authorList>
            <person name="Lee L.-H."/>
            <person name="Ser H.-L."/>
        </authorList>
    </citation>
    <scope>NUCLEOTIDE SEQUENCE [LARGE SCALE GENOMIC DNA]</scope>
    <source>
        <strain evidence="2">MUSC 149</strain>
    </source>
</reference>
<dbReference type="CDD" id="cd06558">
    <property type="entry name" value="crotonase-like"/>
    <property type="match status" value="1"/>
</dbReference>
<dbReference type="EMBL" id="LAVA02000017">
    <property type="protein sequence ID" value="OIJ68247.1"/>
    <property type="molecule type" value="Genomic_DNA"/>
</dbReference>
<dbReference type="SUPFAM" id="SSF52096">
    <property type="entry name" value="ClpP/crotonase"/>
    <property type="match status" value="1"/>
</dbReference>
<organism evidence="2 3">
    <name type="scientific">Streptomyces mangrovisoli</name>
    <dbReference type="NCBI Taxonomy" id="1428628"/>
    <lineage>
        <taxon>Bacteria</taxon>
        <taxon>Bacillati</taxon>
        <taxon>Actinomycetota</taxon>
        <taxon>Actinomycetes</taxon>
        <taxon>Kitasatosporales</taxon>
        <taxon>Streptomycetaceae</taxon>
        <taxon>Streptomyces</taxon>
    </lineage>
</organism>
<dbReference type="InterPro" id="IPR029045">
    <property type="entry name" value="ClpP/crotonase-like_dom_sf"/>
</dbReference>
<comment type="caution">
    <text evidence="2">The sequence shown here is derived from an EMBL/GenBank/DDBJ whole genome shotgun (WGS) entry which is preliminary data.</text>
</comment>
<evidence type="ECO:0000313" key="3">
    <source>
        <dbReference type="Proteomes" id="UP000034196"/>
    </source>
</evidence>
<dbReference type="Proteomes" id="UP000034196">
    <property type="component" value="Unassembled WGS sequence"/>
</dbReference>
<evidence type="ECO:0000256" key="1">
    <source>
        <dbReference type="ARBA" id="ARBA00005254"/>
    </source>
</evidence>
<evidence type="ECO:0000313" key="2">
    <source>
        <dbReference type="EMBL" id="OIJ68247.1"/>
    </source>
</evidence>
<name>A0A1J4P0H6_9ACTN</name>
<dbReference type="PANTHER" id="PTHR43684:SF4">
    <property type="entry name" value="ENOYL-COA HYDRATASE_ISOMERASE FAMILY PROTEIN (AFU_ORTHOLOGUE AFUA_1G01890)"/>
    <property type="match status" value="1"/>
</dbReference>
<dbReference type="InterPro" id="IPR014748">
    <property type="entry name" value="Enoyl-CoA_hydra_C"/>
</dbReference>
<dbReference type="AlphaFoldDB" id="A0A1J4P0H6"/>
<dbReference type="Gene3D" id="3.90.226.10">
    <property type="entry name" value="2-enoyl-CoA Hydratase, Chain A, domain 1"/>
    <property type="match status" value="1"/>
</dbReference>
<comment type="similarity">
    <text evidence="1">Belongs to the enoyl-CoA hydratase/isomerase family.</text>
</comment>
<proteinExistence type="inferred from homology"/>
<dbReference type="InterPro" id="IPR001753">
    <property type="entry name" value="Enoyl-CoA_hydra/iso"/>
</dbReference>